<dbReference type="SUPFAM" id="SSF47413">
    <property type="entry name" value="lambda repressor-like DNA-binding domains"/>
    <property type="match status" value="1"/>
</dbReference>
<keyword evidence="3" id="KW-1185">Reference proteome</keyword>
<dbReference type="InterPro" id="IPR001387">
    <property type="entry name" value="Cro/C1-type_HTH"/>
</dbReference>
<comment type="caution">
    <text evidence="2">The sequence shown here is derived from an EMBL/GenBank/DDBJ whole genome shotgun (WGS) entry which is preliminary data.</text>
</comment>
<protein>
    <recommendedName>
        <fullName evidence="1">HTH cro/C1-type domain-containing protein</fullName>
    </recommendedName>
</protein>
<name>A0A916SK13_9HYPH</name>
<evidence type="ECO:0000313" key="3">
    <source>
        <dbReference type="Proteomes" id="UP000646478"/>
    </source>
</evidence>
<evidence type="ECO:0000313" key="2">
    <source>
        <dbReference type="EMBL" id="GGB00128.1"/>
    </source>
</evidence>
<dbReference type="AlphaFoldDB" id="A0A916SK13"/>
<dbReference type="Proteomes" id="UP000646478">
    <property type="component" value="Unassembled WGS sequence"/>
</dbReference>
<dbReference type="PROSITE" id="PS50943">
    <property type="entry name" value="HTH_CROC1"/>
    <property type="match status" value="1"/>
</dbReference>
<dbReference type="Gene3D" id="1.10.260.40">
    <property type="entry name" value="lambda repressor-like DNA-binding domains"/>
    <property type="match status" value="1"/>
</dbReference>
<sequence length="91" mass="10077">MLEFNTYAHIMRDMNALKNIRKNVFKVTQQEFSAVAGVTQATVSRWERGVAPSLDEMKAIRDAAVKRGINWDDSLFFDAPAEVCIGDAGAA</sequence>
<dbReference type="EMBL" id="BMHH01000013">
    <property type="protein sequence ID" value="GGB00128.1"/>
    <property type="molecule type" value="Genomic_DNA"/>
</dbReference>
<dbReference type="GO" id="GO:0003677">
    <property type="term" value="F:DNA binding"/>
    <property type="evidence" value="ECO:0007669"/>
    <property type="project" value="InterPro"/>
</dbReference>
<gene>
    <name evidence="2" type="ORF">GCM10011491_30490</name>
</gene>
<reference evidence="2" key="1">
    <citation type="journal article" date="2014" name="Int. J. Syst. Evol. Microbiol.">
        <title>Complete genome sequence of Corynebacterium casei LMG S-19264T (=DSM 44701T), isolated from a smear-ripened cheese.</title>
        <authorList>
            <consortium name="US DOE Joint Genome Institute (JGI-PGF)"/>
            <person name="Walter F."/>
            <person name="Albersmeier A."/>
            <person name="Kalinowski J."/>
            <person name="Ruckert C."/>
        </authorList>
    </citation>
    <scope>NUCLEOTIDE SEQUENCE</scope>
    <source>
        <strain evidence="2">CGMCC 1.15082</strain>
    </source>
</reference>
<dbReference type="CDD" id="cd00093">
    <property type="entry name" value="HTH_XRE"/>
    <property type="match status" value="1"/>
</dbReference>
<organism evidence="2 3">
    <name type="scientific">Brucella endophytica</name>
    <dbReference type="NCBI Taxonomy" id="1963359"/>
    <lineage>
        <taxon>Bacteria</taxon>
        <taxon>Pseudomonadati</taxon>
        <taxon>Pseudomonadota</taxon>
        <taxon>Alphaproteobacteria</taxon>
        <taxon>Hyphomicrobiales</taxon>
        <taxon>Brucellaceae</taxon>
        <taxon>Brucella/Ochrobactrum group</taxon>
        <taxon>Brucella</taxon>
    </lineage>
</organism>
<proteinExistence type="predicted"/>
<dbReference type="Pfam" id="PF01381">
    <property type="entry name" value="HTH_3"/>
    <property type="match status" value="1"/>
</dbReference>
<feature type="domain" description="HTH cro/C1-type" evidence="1">
    <location>
        <begin position="17"/>
        <end position="63"/>
    </location>
</feature>
<evidence type="ECO:0000259" key="1">
    <source>
        <dbReference type="PROSITE" id="PS50943"/>
    </source>
</evidence>
<accession>A0A916SK13</accession>
<reference evidence="2" key="2">
    <citation type="submission" date="2020-09" db="EMBL/GenBank/DDBJ databases">
        <authorList>
            <person name="Sun Q."/>
            <person name="Zhou Y."/>
        </authorList>
    </citation>
    <scope>NUCLEOTIDE SEQUENCE</scope>
    <source>
        <strain evidence="2">CGMCC 1.15082</strain>
    </source>
</reference>
<dbReference type="InterPro" id="IPR010982">
    <property type="entry name" value="Lambda_DNA-bd_dom_sf"/>
</dbReference>